<organism evidence="1 2">
    <name type="scientific">Candidatus Gallionella acididurans</name>
    <dbReference type="NCBI Taxonomy" id="1796491"/>
    <lineage>
        <taxon>Bacteria</taxon>
        <taxon>Pseudomonadati</taxon>
        <taxon>Pseudomonadota</taxon>
        <taxon>Betaproteobacteria</taxon>
        <taxon>Nitrosomonadales</taxon>
        <taxon>Gallionellaceae</taxon>
        <taxon>Gallionella</taxon>
    </lineage>
</organism>
<sequence>MISLPIVISYLLHERKLRQFRHLFKMQKRPSSASYSMLGMLAHAETRLCIQSIQTAKTHKMFINVDLMAIIRNT</sequence>
<dbReference type="Proteomes" id="UP000070578">
    <property type="component" value="Unassembled WGS sequence"/>
</dbReference>
<reference evidence="1 2" key="2">
    <citation type="submission" date="2016-03" db="EMBL/GenBank/DDBJ databases">
        <title>New uncultured bacterium of the family Gallionellaceae from acid mine drainage: description and reconstruction of genome based on metagenomic analysis of microbial community.</title>
        <authorList>
            <person name="Kadnikov V."/>
            <person name="Ivasenko D."/>
            <person name="Beletsky A."/>
            <person name="Mardanov A."/>
            <person name="Danilova E."/>
            <person name="Pimenov N."/>
            <person name="Karnachuk O."/>
            <person name="Ravin N."/>
        </authorList>
    </citation>
    <scope>NUCLEOTIDE SEQUENCE [LARGE SCALE GENOMIC DNA]</scope>
    <source>
        <strain evidence="1">ShG14-8</strain>
    </source>
</reference>
<dbReference type="EMBL" id="LSLI01000003">
    <property type="protein sequence ID" value="KXS33686.1"/>
    <property type="molecule type" value="Genomic_DNA"/>
</dbReference>
<accession>A0A139BXF2</accession>
<proteinExistence type="predicted"/>
<comment type="caution">
    <text evidence="1">The sequence shown here is derived from an EMBL/GenBank/DDBJ whole genome shotgun (WGS) entry which is preliminary data.</text>
</comment>
<evidence type="ECO:0000313" key="2">
    <source>
        <dbReference type="Proteomes" id="UP000070578"/>
    </source>
</evidence>
<evidence type="ECO:0000313" key="1">
    <source>
        <dbReference type="EMBL" id="KXS33686.1"/>
    </source>
</evidence>
<reference evidence="1 2" key="1">
    <citation type="submission" date="2016-02" db="EMBL/GenBank/DDBJ databases">
        <authorList>
            <person name="Wen L."/>
            <person name="He K."/>
            <person name="Yang H."/>
        </authorList>
    </citation>
    <scope>NUCLEOTIDE SEQUENCE [LARGE SCALE GENOMIC DNA]</scope>
    <source>
        <strain evidence="1">ShG14-8</strain>
    </source>
</reference>
<dbReference type="AlphaFoldDB" id="A0A139BXF2"/>
<gene>
    <name evidence="1" type="ORF">AWT59_0244</name>
</gene>
<protein>
    <submittedName>
        <fullName evidence="1">Uncharacterized protein</fullName>
    </submittedName>
</protein>
<name>A0A139BXF2_9PROT</name>